<gene>
    <name evidence="1" type="ORF">AM1BK_21640</name>
</gene>
<accession>A0ABQ3NA45</accession>
<sequence length="64" mass="7402">MKTVKALNHIAHPMFLLIARTFDTALRLKHPMDVTQDVLPLLLLQYLDHKELILLVNIDNEGKQ</sequence>
<name>A0ABQ3NA45_9BACI</name>
<comment type="caution">
    <text evidence="1">The sequence shown here is derived from an EMBL/GenBank/DDBJ whole genome shotgun (WGS) entry which is preliminary data.</text>
</comment>
<keyword evidence="2" id="KW-1185">Reference proteome</keyword>
<evidence type="ECO:0000313" key="1">
    <source>
        <dbReference type="EMBL" id="GHH98621.1"/>
    </source>
</evidence>
<protein>
    <submittedName>
        <fullName evidence="1">Uncharacterized protein</fullName>
    </submittedName>
</protein>
<reference evidence="1 2" key="1">
    <citation type="journal article" date="2022" name="Int. J. Syst. Evol. Microbiol.">
        <title>Neobacillus kokaensis sp. nov., isolated from soil.</title>
        <authorList>
            <person name="Yuki K."/>
            <person name="Matsubara H."/>
            <person name="Yamaguchi S."/>
        </authorList>
    </citation>
    <scope>NUCLEOTIDE SEQUENCE [LARGE SCALE GENOMIC DNA]</scope>
    <source>
        <strain evidence="1 2">LOB 377</strain>
    </source>
</reference>
<dbReference type="EMBL" id="BNDS01000008">
    <property type="protein sequence ID" value="GHH98621.1"/>
    <property type="molecule type" value="Genomic_DNA"/>
</dbReference>
<proteinExistence type="predicted"/>
<evidence type="ECO:0000313" key="2">
    <source>
        <dbReference type="Proteomes" id="UP000637074"/>
    </source>
</evidence>
<dbReference type="Proteomes" id="UP000637074">
    <property type="component" value="Unassembled WGS sequence"/>
</dbReference>
<organism evidence="1 2">
    <name type="scientific">Neobacillus kokaensis</name>
    <dbReference type="NCBI Taxonomy" id="2759023"/>
    <lineage>
        <taxon>Bacteria</taxon>
        <taxon>Bacillati</taxon>
        <taxon>Bacillota</taxon>
        <taxon>Bacilli</taxon>
        <taxon>Bacillales</taxon>
        <taxon>Bacillaceae</taxon>
        <taxon>Neobacillus</taxon>
    </lineage>
</organism>